<dbReference type="AlphaFoldDB" id="A0A1M4UG07"/>
<accession>A0A1M4UG07</accession>
<evidence type="ECO:0008006" key="4">
    <source>
        <dbReference type="Google" id="ProtNLM"/>
    </source>
</evidence>
<dbReference type="Gene3D" id="2.60.40.2880">
    <property type="entry name" value="MmpS1-5, C-terminal soluble domain"/>
    <property type="match status" value="1"/>
</dbReference>
<evidence type="ECO:0000313" key="3">
    <source>
        <dbReference type="Proteomes" id="UP000184287"/>
    </source>
</evidence>
<feature type="chain" id="PRO_5013290800" description="CHRD domain-containing protein" evidence="1">
    <location>
        <begin position="24"/>
        <end position="135"/>
    </location>
</feature>
<keyword evidence="3" id="KW-1185">Reference proteome</keyword>
<reference evidence="3" key="1">
    <citation type="submission" date="2016-11" db="EMBL/GenBank/DDBJ databases">
        <authorList>
            <person name="Varghese N."/>
            <person name="Submissions S."/>
        </authorList>
    </citation>
    <scope>NUCLEOTIDE SEQUENCE [LARGE SCALE GENOMIC DNA]</scope>
    <source>
        <strain evidence="3">DSM 16990</strain>
    </source>
</reference>
<sequence length="135" mass="13918">MKKMFLLAIATFLVGLASGSLTSCSKKNDNPPSGSTVVKYELTGNYTGRILVAFTDQNGGTANETVSLPWSKELTVQNSIIAVGFGGQTSAPNYGASGQTITAKLYIGSQLKQSGTSTADVNGAVTLPNLANPVN</sequence>
<proteinExistence type="predicted"/>
<evidence type="ECO:0000256" key="1">
    <source>
        <dbReference type="SAM" id="SignalP"/>
    </source>
</evidence>
<feature type="signal peptide" evidence="1">
    <location>
        <begin position="1"/>
        <end position="23"/>
    </location>
</feature>
<dbReference type="InterPro" id="IPR038468">
    <property type="entry name" value="MmpS_C"/>
</dbReference>
<keyword evidence="1" id="KW-0732">Signal</keyword>
<evidence type="ECO:0000313" key="2">
    <source>
        <dbReference type="EMBL" id="SHE55594.1"/>
    </source>
</evidence>
<name>A0A1M4UG07_9SPHI</name>
<dbReference type="RefSeq" id="WP_073227059.1">
    <property type="nucleotide sequence ID" value="NZ_FQUQ01000001.1"/>
</dbReference>
<organism evidence="2 3">
    <name type="scientific">Pedobacter caeni</name>
    <dbReference type="NCBI Taxonomy" id="288992"/>
    <lineage>
        <taxon>Bacteria</taxon>
        <taxon>Pseudomonadati</taxon>
        <taxon>Bacteroidota</taxon>
        <taxon>Sphingobacteriia</taxon>
        <taxon>Sphingobacteriales</taxon>
        <taxon>Sphingobacteriaceae</taxon>
        <taxon>Pedobacter</taxon>
    </lineage>
</organism>
<protein>
    <recommendedName>
        <fullName evidence="4">CHRD domain-containing protein</fullName>
    </recommendedName>
</protein>
<dbReference type="EMBL" id="FQUQ01000001">
    <property type="protein sequence ID" value="SHE55594.1"/>
    <property type="molecule type" value="Genomic_DNA"/>
</dbReference>
<gene>
    <name evidence="2" type="ORF">SAMN04488522_101544</name>
</gene>
<dbReference type="Proteomes" id="UP000184287">
    <property type="component" value="Unassembled WGS sequence"/>
</dbReference>
<dbReference type="OrthoDB" id="1377205at2"/>
<dbReference type="PROSITE" id="PS51257">
    <property type="entry name" value="PROKAR_LIPOPROTEIN"/>
    <property type="match status" value="1"/>
</dbReference>
<dbReference type="STRING" id="288992.SAMN04488522_101544"/>